<comment type="caution">
    <text evidence="1">The sequence shown here is derived from an EMBL/GenBank/DDBJ whole genome shotgun (WGS) entry which is preliminary data.</text>
</comment>
<keyword evidence="2" id="KW-1185">Reference proteome</keyword>
<evidence type="ECO:0008006" key="3">
    <source>
        <dbReference type="Google" id="ProtNLM"/>
    </source>
</evidence>
<evidence type="ECO:0000313" key="1">
    <source>
        <dbReference type="EMBL" id="CAG5002277.1"/>
    </source>
</evidence>
<dbReference type="RefSeq" id="WP_215239422.1">
    <property type="nucleotide sequence ID" value="NZ_CAJRAF010000002.1"/>
</dbReference>
<protein>
    <recommendedName>
        <fullName evidence="3">Lipoprotein</fullName>
    </recommendedName>
</protein>
<name>A0A916NCI7_9BACT</name>
<gene>
    <name evidence="1" type="ORF">DYBT9275_02856</name>
</gene>
<evidence type="ECO:0000313" key="2">
    <source>
        <dbReference type="Proteomes" id="UP000680038"/>
    </source>
</evidence>
<dbReference type="PROSITE" id="PS51257">
    <property type="entry name" value="PROKAR_LIPOPROTEIN"/>
    <property type="match status" value="1"/>
</dbReference>
<proteinExistence type="predicted"/>
<sequence length="213" mass="24499">MTNLLKYLSLVVLALLSCKNIEKDNKVIFDYIDEDNSVRSADSVYFLHKTINDSVQLVSSRYRQSIFIYESKKGVFESVDNKNYILSFSFDDTLFHTNMIFPYDSVTNTSLSGLKKYSVKDSNVMVYRFNESVDNDFFGKSHGGSITYYVPQIGIVMMSTGEMPGSLVRRFSENSVGKEIIKLIRSDSVFFDGNFMKRPIINMRDHPFPKDLK</sequence>
<dbReference type="AlphaFoldDB" id="A0A916NCI7"/>
<accession>A0A916NCI7</accession>
<dbReference type="Proteomes" id="UP000680038">
    <property type="component" value="Unassembled WGS sequence"/>
</dbReference>
<reference evidence="1" key="1">
    <citation type="submission" date="2021-04" db="EMBL/GenBank/DDBJ databases">
        <authorList>
            <person name="Rodrigo-Torres L."/>
            <person name="Arahal R. D."/>
            <person name="Lucena T."/>
        </authorList>
    </citation>
    <scope>NUCLEOTIDE SEQUENCE</scope>
    <source>
        <strain evidence="1">CECT 9275</strain>
    </source>
</reference>
<dbReference type="EMBL" id="CAJRAF010000002">
    <property type="protein sequence ID" value="CAG5002277.1"/>
    <property type="molecule type" value="Genomic_DNA"/>
</dbReference>
<organism evidence="1 2">
    <name type="scientific">Dyadobacter helix</name>
    <dbReference type="NCBI Taxonomy" id="2822344"/>
    <lineage>
        <taxon>Bacteria</taxon>
        <taxon>Pseudomonadati</taxon>
        <taxon>Bacteroidota</taxon>
        <taxon>Cytophagia</taxon>
        <taxon>Cytophagales</taxon>
        <taxon>Spirosomataceae</taxon>
        <taxon>Dyadobacter</taxon>
    </lineage>
</organism>